<feature type="compositionally biased region" description="Low complexity" evidence="1">
    <location>
        <begin position="121"/>
        <end position="134"/>
    </location>
</feature>
<comment type="caution">
    <text evidence="2">The sequence shown here is derived from an EMBL/GenBank/DDBJ whole genome shotgun (WGS) entry which is preliminary data.</text>
</comment>
<feature type="region of interest" description="Disordered" evidence="1">
    <location>
        <begin position="115"/>
        <end position="146"/>
    </location>
</feature>
<dbReference type="AlphaFoldDB" id="A0AAW1SB67"/>
<proteinExistence type="predicted"/>
<name>A0AAW1SB67_9CHLO</name>
<keyword evidence="3" id="KW-1185">Reference proteome</keyword>
<dbReference type="Proteomes" id="UP001438707">
    <property type="component" value="Unassembled WGS sequence"/>
</dbReference>
<dbReference type="EMBL" id="JALJOS010000002">
    <property type="protein sequence ID" value="KAK9842882.1"/>
    <property type="molecule type" value="Genomic_DNA"/>
</dbReference>
<sequence>MTEKAKHLSFNDLDRRKICRVTSRSPRSDRTVCKGPFSPEHSQVELKEMSQVTKAYSALESANLPAALKAQAAACLFSLDPPANEHLANLILANPTSELLPSAFEQLLQRHEAGASGSGAGAQISNAGATAGTSGPPGPSGQGPLTLRKTAATLGEEVEPGCFPVYYAEATHTRRQQFLVDSGPIKAGKTTCLEMLLPALAAADPVFGVGQAREVITMDILMPNEHTGREGLLSALLSQLMIRWSACQIQVNGRLWGLCHSAQQANNMRQLEDAIMQLMRRNGS</sequence>
<evidence type="ECO:0000256" key="1">
    <source>
        <dbReference type="SAM" id="MobiDB-lite"/>
    </source>
</evidence>
<organism evidence="2 3">
    <name type="scientific">Apatococcus lobatus</name>
    <dbReference type="NCBI Taxonomy" id="904363"/>
    <lineage>
        <taxon>Eukaryota</taxon>
        <taxon>Viridiplantae</taxon>
        <taxon>Chlorophyta</taxon>
        <taxon>core chlorophytes</taxon>
        <taxon>Trebouxiophyceae</taxon>
        <taxon>Chlorellales</taxon>
        <taxon>Chlorellaceae</taxon>
        <taxon>Apatococcus</taxon>
    </lineage>
</organism>
<accession>A0AAW1SB67</accession>
<evidence type="ECO:0000313" key="3">
    <source>
        <dbReference type="Proteomes" id="UP001438707"/>
    </source>
</evidence>
<reference evidence="2 3" key="1">
    <citation type="journal article" date="2024" name="Nat. Commun.">
        <title>Phylogenomics reveals the evolutionary origins of lichenization in chlorophyte algae.</title>
        <authorList>
            <person name="Puginier C."/>
            <person name="Libourel C."/>
            <person name="Otte J."/>
            <person name="Skaloud P."/>
            <person name="Haon M."/>
            <person name="Grisel S."/>
            <person name="Petersen M."/>
            <person name="Berrin J.G."/>
            <person name="Delaux P.M."/>
            <person name="Dal Grande F."/>
            <person name="Keller J."/>
        </authorList>
    </citation>
    <scope>NUCLEOTIDE SEQUENCE [LARGE SCALE GENOMIC DNA]</scope>
    <source>
        <strain evidence="2 3">SAG 2145</strain>
    </source>
</reference>
<protein>
    <submittedName>
        <fullName evidence="2">Uncharacterized protein</fullName>
    </submittedName>
</protein>
<gene>
    <name evidence="2" type="ORF">WJX74_003852</name>
</gene>
<evidence type="ECO:0000313" key="2">
    <source>
        <dbReference type="EMBL" id="KAK9842882.1"/>
    </source>
</evidence>